<dbReference type="GO" id="GO:0048020">
    <property type="term" value="F:CCR chemokine receptor binding"/>
    <property type="evidence" value="ECO:0007669"/>
    <property type="project" value="TreeGrafter"/>
</dbReference>
<evidence type="ECO:0000313" key="12">
    <source>
        <dbReference type="Proteomes" id="UP001066276"/>
    </source>
</evidence>
<keyword evidence="12" id="KW-1185">Reference proteome</keyword>
<evidence type="ECO:0000313" key="11">
    <source>
        <dbReference type="EMBL" id="KAJ1185039.1"/>
    </source>
</evidence>
<sequence length="90" mass="10243">MKAALTTLTALLLVAIYSEVLAAPIGSDTTPCCFSYAKNQIPQSHVREYFYTSSRCSQPAIVFITRKNRQICSDPEKEWVKNYVNYLEMN</sequence>
<feature type="domain" description="Chemokine interleukin-8-like" evidence="10">
    <location>
        <begin position="29"/>
        <end position="87"/>
    </location>
</feature>
<evidence type="ECO:0000256" key="6">
    <source>
        <dbReference type="ARBA" id="ARBA00022729"/>
    </source>
</evidence>
<name>A0AAV7U9K5_PLEWA</name>
<dbReference type="AlphaFoldDB" id="A0AAV7U9K5"/>
<dbReference type="Gene3D" id="2.40.50.40">
    <property type="match status" value="1"/>
</dbReference>
<accession>A0AAV7U9K5</accession>
<dbReference type="GO" id="GO:0006954">
    <property type="term" value="P:inflammatory response"/>
    <property type="evidence" value="ECO:0007669"/>
    <property type="project" value="UniProtKB-KW"/>
</dbReference>
<dbReference type="PROSITE" id="PS00472">
    <property type="entry name" value="SMALL_CYTOKINES_CC"/>
    <property type="match status" value="1"/>
</dbReference>
<organism evidence="11 12">
    <name type="scientific">Pleurodeles waltl</name>
    <name type="common">Iberian ribbed newt</name>
    <dbReference type="NCBI Taxonomy" id="8319"/>
    <lineage>
        <taxon>Eukaryota</taxon>
        <taxon>Metazoa</taxon>
        <taxon>Chordata</taxon>
        <taxon>Craniata</taxon>
        <taxon>Vertebrata</taxon>
        <taxon>Euteleostomi</taxon>
        <taxon>Amphibia</taxon>
        <taxon>Batrachia</taxon>
        <taxon>Caudata</taxon>
        <taxon>Salamandroidea</taxon>
        <taxon>Salamandridae</taxon>
        <taxon>Pleurodelinae</taxon>
        <taxon>Pleurodeles</taxon>
    </lineage>
</organism>
<evidence type="ECO:0000256" key="4">
    <source>
        <dbReference type="ARBA" id="ARBA00022514"/>
    </source>
</evidence>
<dbReference type="GO" id="GO:0048245">
    <property type="term" value="P:eosinophil chemotaxis"/>
    <property type="evidence" value="ECO:0007669"/>
    <property type="project" value="TreeGrafter"/>
</dbReference>
<evidence type="ECO:0000256" key="8">
    <source>
        <dbReference type="ARBA" id="ARBA00023198"/>
    </source>
</evidence>
<gene>
    <name evidence="11" type="ORF">NDU88_001835</name>
</gene>
<keyword evidence="6 9" id="KW-0732">Signal</keyword>
<keyword evidence="3 9" id="KW-0145">Chemotaxis</keyword>
<dbReference type="EMBL" id="JANPWB010000005">
    <property type="protein sequence ID" value="KAJ1185039.1"/>
    <property type="molecule type" value="Genomic_DNA"/>
</dbReference>
<keyword evidence="8" id="KW-0395">Inflammatory response</keyword>
<dbReference type="GO" id="GO:0070098">
    <property type="term" value="P:chemokine-mediated signaling pathway"/>
    <property type="evidence" value="ECO:0007669"/>
    <property type="project" value="TreeGrafter"/>
</dbReference>
<dbReference type="InterPro" id="IPR036048">
    <property type="entry name" value="Interleukin_8-like_sf"/>
</dbReference>
<dbReference type="SUPFAM" id="SSF54117">
    <property type="entry name" value="Interleukin 8-like chemokines"/>
    <property type="match status" value="1"/>
</dbReference>
<dbReference type="CDD" id="cd00272">
    <property type="entry name" value="Chemokine_CC"/>
    <property type="match status" value="1"/>
</dbReference>
<reference evidence="11" key="1">
    <citation type="journal article" date="2022" name="bioRxiv">
        <title>Sequencing and chromosome-scale assembly of the giantPleurodeles waltlgenome.</title>
        <authorList>
            <person name="Brown T."/>
            <person name="Elewa A."/>
            <person name="Iarovenko S."/>
            <person name="Subramanian E."/>
            <person name="Araus A.J."/>
            <person name="Petzold A."/>
            <person name="Susuki M."/>
            <person name="Suzuki K.-i.T."/>
            <person name="Hayashi T."/>
            <person name="Toyoda A."/>
            <person name="Oliveira C."/>
            <person name="Osipova E."/>
            <person name="Leigh N.D."/>
            <person name="Simon A."/>
            <person name="Yun M.H."/>
        </authorList>
    </citation>
    <scope>NUCLEOTIDE SEQUENCE</scope>
    <source>
        <strain evidence="11">20211129_DDA</strain>
        <tissue evidence="11">Liver</tissue>
    </source>
</reference>
<dbReference type="GO" id="GO:0008009">
    <property type="term" value="F:chemokine activity"/>
    <property type="evidence" value="ECO:0007669"/>
    <property type="project" value="InterPro"/>
</dbReference>
<dbReference type="GO" id="GO:0061844">
    <property type="term" value="P:antimicrobial humoral immune response mediated by antimicrobial peptide"/>
    <property type="evidence" value="ECO:0007669"/>
    <property type="project" value="TreeGrafter"/>
</dbReference>
<evidence type="ECO:0000256" key="7">
    <source>
        <dbReference type="ARBA" id="ARBA00023157"/>
    </source>
</evidence>
<proteinExistence type="inferred from homology"/>
<dbReference type="Pfam" id="PF00048">
    <property type="entry name" value="IL8"/>
    <property type="match status" value="1"/>
</dbReference>
<evidence type="ECO:0000256" key="2">
    <source>
        <dbReference type="ARBA" id="ARBA00010868"/>
    </source>
</evidence>
<keyword evidence="5 9" id="KW-0964">Secreted</keyword>
<evidence type="ECO:0000256" key="3">
    <source>
        <dbReference type="ARBA" id="ARBA00022500"/>
    </source>
</evidence>
<feature type="signal peptide" evidence="9">
    <location>
        <begin position="1"/>
        <end position="22"/>
    </location>
</feature>
<evidence type="ECO:0000259" key="10">
    <source>
        <dbReference type="SMART" id="SM00199"/>
    </source>
</evidence>
<dbReference type="Proteomes" id="UP001066276">
    <property type="component" value="Chromosome 3_1"/>
</dbReference>
<keyword evidence="7" id="KW-1015">Disulfide bond</keyword>
<evidence type="ECO:0000256" key="9">
    <source>
        <dbReference type="RuleBase" id="RU361150"/>
    </source>
</evidence>
<dbReference type="PANTHER" id="PTHR12015">
    <property type="entry name" value="SMALL INDUCIBLE CYTOKINE A"/>
    <property type="match status" value="1"/>
</dbReference>
<dbReference type="InterPro" id="IPR039809">
    <property type="entry name" value="Chemokine_b/g/d"/>
</dbReference>
<dbReference type="GO" id="GO:0030335">
    <property type="term" value="P:positive regulation of cell migration"/>
    <property type="evidence" value="ECO:0007669"/>
    <property type="project" value="TreeGrafter"/>
</dbReference>
<comment type="similarity">
    <text evidence="2 9">Belongs to the intercrine beta (chemokine CC) family.</text>
</comment>
<comment type="caution">
    <text evidence="11">The sequence shown here is derived from an EMBL/GenBank/DDBJ whole genome shotgun (WGS) entry which is preliminary data.</text>
</comment>
<dbReference type="GO" id="GO:0005615">
    <property type="term" value="C:extracellular space"/>
    <property type="evidence" value="ECO:0007669"/>
    <property type="project" value="UniProtKB-KW"/>
</dbReference>
<protein>
    <recommendedName>
        <fullName evidence="9">C-C motif chemokine</fullName>
    </recommendedName>
</protein>
<dbReference type="FunFam" id="2.40.50.40:FF:000002">
    <property type="entry name" value="C-C motif chemokine"/>
    <property type="match status" value="1"/>
</dbReference>
<keyword evidence="4 9" id="KW-0202">Cytokine</keyword>
<evidence type="ECO:0000256" key="1">
    <source>
        <dbReference type="ARBA" id="ARBA00004613"/>
    </source>
</evidence>
<dbReference type="SMART" id="SM00199">
    <property type="entry name" value="SCY"/>
    <property type="match status" value="1"/>
</dbReference>
<feature type="chain" id="PRO_5043088217" description="C-C motif chemokine" evidence="9">
    <location>
        <begin position="23"/>
        <end position="90"/>
    </location>
</feature>
<evidence type="ECO:0000256" key="5">
    <source>
        <dbReference type="ARBA" id="ARBA00022525"/>
    </source>
</evidence>
<dbReference type="InterPro" id="IPR001811">
    <property type="entry name" value="Chemokine_IL8-like_dom"/>
</dbReference>
<dbReference type="PANTHER" id="PTHR12015:SF170">
    <property type="entry name" value="C-C MOTIF CHEMOKINE 5"/>
    <property type="match status" value="1"/>
</dbReference>
<comment type="subcellular location">
    <subcellularLocation>
        <location evidence="1 9">Secreted</location>
    </subcellularLocation>
</comment>
<dbReference type="InterPro" id="IPR000827">
    <property type="entry name" value="Chemokine_CC_CS"/>
</dbReference>